<proteinExistence type="predicted"/>
<reference evidence="2" key="1">
    <citation type="journal article" date="2014" name="Front. Microbiol.">
        <title>High frequency of phylogenetically diverse reductive dehalogenase-homologous genes in deep subseafloor sedimentary metagenomes.</title>
        <authorList>
            <person name="Kawai M."/>
            <person name="Futagami T."/>
            <person name="Toyoda A."/>
            <person name="Takaki Y."/>
            <person name="Nishi S."/>
            <person name="Hori S."/>
            <person name="Arai W."/>
            <person name="Tsubouchi T."/>
            <person name="Morono Y."/>
            <person name="Uchiyama I."/>
            <person name="Ito T."/>
            <person name="Fujiyama A."/>
            <person name="Inagaki F."/>
            <person name="Takami H."/>
        </authorList>
    </citation>
    <scope>NUCLEOTIDE SEQUENCE</scope>
    <source>
        <strain evidence="2">Expedition CK06-06</strain>
    </source>
</reference>
<dbReference type="InterPro" id="IPR036071">
    <property type="entry name" value="AMMECR1_dom_sf"/>
</dbReference>
<dbReference type="PROSITE" id="PS51112">
    <property type="entry name" value="AMMECR1"/>
    <property type="match status" value="1"/>
</dbReference>
<name>X1DX94_9ZZZZ</name>
<gene>
    <name evidence="2" type="ORF">S01H4_41670</name>
</gene>
<dbReference type="Gene3D" id="3.30.700.20">
    <property type="entry name" value="Hypothetical protein ph0010, domain 1"/>
    <property type="match status" value="1"/>
</dbReference>
<dbReference type="Pfam" id="PF01871">
    <property type="entry name" value="AMMECR1"/>
    <property type="match status" value="1"/>
</dbReference>
<dbReference type="InterPro" id="IPR027485">
    <property type="entry name" value="AMMECR1_N"/>
</dbReference>
<organism evidence="2">
    <name type="scientific">marine sediment metagenome</name>
    <dbReference type="NCBI Taxonomy" id="412755"/>
    <lineage>
        <taxon>unclassified sequences</taxon>
        <taxon>metagenomes</taxon>
        <taxon>ecological metagenomes</taxon>
    </lineage>
</organism>
<dbReference type="AlphaFoldDB" id="X1DX94"/>
<evidence type="ECO:0000313" key="2">
    <source>
        <dbReference type="EMBL" id="GAH00978.1"/>
    </source>
</evidence>
<sequence length="68" mass="7700">MPLIENILKEKRGAFVTLKIKGDLNGCIGYPLPHEPLCKTIIDNAVMAAFKDYRFEPLKEEELPNVTI</sequence>
<dbReference type="EMBL" id="BART01022808">
    <property type="protein sequence ID" value="GAH00978.1"/>
    <property type="molecule type" value="Genomic_DNA"/>
</dbReference>
<feature type="domain" description="AMMECR1" evidence="1">
    <location>
        <begin position="1"/>
        <end position="68"/>
    </location>
</feature>
<protein>
    <recommendedName>
        <fullName evidence="1">AMMECR1 domain-containing protein</fullName>
    </recommendedName>
</protein>
<feature type="non-terminal residue" evidence="2">
    <location>
        <position position="68"/>
    </location>
</feature>
<dbReference type="SUPFAM" id="SSF143447">
    <property type="entry name" value="AMMECR1-like"/>
    <property type="match status" value="1"/>
</dbReference>
<accession>X1DX94</accession>
<evidence type="ECO:0000259" key="1">
    <source>
        <dbReference type="PROSITE" id="PS51112"/>
    </source>
</evidence>
<comment type="caution">
    <text evidence="2">The sequence shown here is derived from an EMBL/GenBank/DDBJ whole genome shotgun (WGS) entry which is preliminary data.</text>
</comment>
<dbReference type="InterPro" id="IPR002733">
    <property type="entry name" value="AMMECR1_domain"/>
</dbReference>